<evidence type="ECO:0000256" key="1">
    <source>
        <dbReference type="SAM" id="SignalP"/>
    </source>
</evidence>
<evidence type="ECO:0000313" key="3">
    <source>
        <dbReference type="Proteomes" id="UP000242699"/>
    </source>
</evidence>
<keyword evidence="1" id="KW-0732">Signal</keyword>
<accession>A0A2T2X090</accession>
<reference evidence="2 3" key="1">
    <citation type="journal article" date="2014" name="BMC Genomics">
        <title>Comparison of environmental and isolate Sulfobacillus genomes reveals diverse carbon, sulfur, nitrogen, and hydrogen metabolisms.</title>
        <authorList>
            <person name="Justice N.B."/>
            <person name="Norman A."/>
            <person name="Brown C.T."/>
            <person name="Singh A."/>
            <person name="Thomas B.C."/>
            <person name="Banfield J.F."/>
        </authorList>
    </citation>
    <scope>NUCLEOTIDE SEQUENCE [LARGE SCALE GENOMIC DNA]</scope>
    <source>
        <strain evidence="2">AMDSBA1</strain>
    </source>
</reference>
<sequence>MKLYRLHTVGLALGMLALAGCGVTSHKASSVWEKSQHVHNTVHTQNTPVASQKKSLNPSLSISWILPSHLPQSAVATHPWPLYGSSSLNQFPDSWHGQDPFDHWRMPPGWAPYLYKNEKTKITSNNYPDNRQIVPLTLYITLQGTVFLYPQTSSGTIWMGRNAYPADVPPTTIVAEFVPLKPAILAGVIPVTGNGPSAITGYTASVWEKVLHMSAIQIDQAVR</sequence>
<organism evidence="2 3">
    <name type="scientific">Sulfobacillus benefaciens</name>
    <dbReference type="NCBI Taxonomy" id="453960"/>
    <lineage>
        <taxon>Bacteria</taxon>
        <taxon>Bacillati</taxon>
        <taxon>Bacillota</taxon>
        <taxon>Clostridia</taxon>
        <taxon>Eubacteriales</taxon>
        <taxon>Clostridiales Family XVII. Incertae Sedis</taxon>
        <taxon>Sulfobacillus</taxon>
    </lineage>
</organism>
<feature type="chain" id="PRO_5039340991" evidence="1">
    <location>
        <begin position="20"/>
        <end position="223"/>
    </location>
</feature>
<dbReference type="EMBL" id="PXYT01000023">
    <property type="protein sequence ID" value="PSR27903.1"/>
    <property type="molecule type" value="Genomic_DNA"/>
</dbReference>
<gene>
    <name evidence="2" type="ORF">C7B43_10995</name>
</gene>
<comment type="caution">
    <text evidence="2">The sequence shown here is derived from an EMBL/GenBank/DDBJ whole genome shotgun (WGS) entry which is preliminary data.</text>
</comment>
<feature type="signal peptide" evidence="1">
    <location>
        <begin position="1"/>
        <end position="19"/>
    </location>
</feature>
<dbReference type="PROSITE" id="PS51257">
    <property type="entry name" value="PROKAR_LIPOPROTEIN"/>
    <property type="match status" value="1"/>
</dbReference>
<dbReference type="AlphaFoldDB" id="A0A2T2X090"/>
<proteinExistence type="predicted"/>
<protein>
    <submittedName>
        <fullName evidence="2">Uncharacterized protein</fullName>
    </submittedName>
</protein>
<name>A0A2T2X090_9FIRM</name>
<evidence type="ECO:0000313" key="2">
    <source>
        <dbReference type="EMBL" id="PSR27903.1"/>
    </source>
</evidence>
<dbReference type="Proteomes" id="UP000242699">
    <property type="component" value="Unassembled WGS sequence"/>
</dbReference>